<comment type="caution">
    <text evidence="2">The sequence shown here is derived from an EMBL/GenBank/DDBJ whole genome shotgun (WGS) entry which is preliminary data.</text>
</comment>
<dbReference type="Proteomes" id="UP000287651">
    <property type="component" value="Unassembled WGS sequence"/>
</dbReference>
<accession>A0A426Z3S9</accession>
<sequence>MEAADEVETKGSASPPPPDAKAAAVVAVVEAEGDVDERDRCSREIKAGLHPLKVRLPFSNFPSLALLVSNRNSFYPSCSRLFLFLVTSYEENIKKIVEFSTVNFFLHLVNAKRCHSCPYDGNANENMISL</sequence>
<evidence type="ECO:0000313" key="3">
    <source>
        <dbReference type="Proteomes" id="UP000287651"/>
    </source>
</evidence>
<proteinExistence type="predicted"/>
<protein>
    <submittedName>
        <fullName evidence="2">Uncharacterized protein</fullName>
    </submittedName>
</protein>
<gene>
    <name evidence="2" type="ORF">B296_00041273</name>
</gene>
<reference evidence="2 3" key="1">
    <citation type="journal article" date="2014" name="Agronomy (Basel)">
        <title>A Draft Genome Sequence for Ensete ventricosum, the Drought-Tolerant Tree Against Hunger.</title>
        <authorList>
            <person name="Harrison J."/>
            <person name="Moore K.A."/>
            <person name="Paszkiewicz K."/>
            <person name="Jones T."/>
            <person name="Grant M."/>
            <person name="Ambacheew D."/>
            <person name="Muzemil S."/>
            <person name="Studholme D.J."/>
        </authorList>
    </citation>
    <scope>NUCLEOTIDE SEQUENCE [LARGE SCALE GENOMIC DNA]</scope>
</reference>
<feature type="region of interest" description="Disordered" evidence="1">
    <location>
        <begin position="1"/>
        <end position="20"/>
    </location>
</feature>
<dbReference type="AlphaFoldDB" id="A0A426Z3S9"/>
<evidence type="ECO:0000256" key="1">
    <source>
        <dbReference type="SAM" id="MobiDB-lite"/>
    </source>
</evidence>
<name>A0A426Z3S9_ENSVE</name>
<organism evidence="2 3">
    <name type="scientific">Ensete ventricosum</name>
    <name type="common">Abyssinian banana</name>
    <name type="synonym">Musa ensete</name>
    <dbReference type="NCBI Taxonomy" id="4639"/>
    <lineage>
        <taxon>Eukaryota</taxon>
        <taxon>Viridiplantae</taxon>
        <taxon>Streptophyta</taxon>
        <taxon>Embryophyta</taxon>
        <taxon>Tracheophyta</taxon>
        <taxon>Spermatophyta</taxon>
        <taxon>Magnoliopsida</taxon>
        <taxon>Liliopsida</taxon>
        <taxon>Zingiberales</taxon>
        <taxon>Musaceae</taxon>
        <taxon>Ensete</taxon>
    </lineage>
</organism>
<evidence type="ECO:0000313" key="2">
    <source>
        <dbReference type="EMBL" id="RRT58635.1"/>
    </source>
</evidence>
<dbReference type="EMBL" id="AMZH03008578">
    <property type="protein sequence ID" value="RRT58635.1"/>
    <property type="molecule type" value="Genomic_DNA"/>
</dbReference>